<keyword evidence="2" id="KW-1185">Reference proteome</keyword>
<proteinExistence type="predicted"/>
<dbReference type="Proteomes" id="UP000622707">
    <property type="component" value="Unassembled WGS sequence"/>
</dbReference>
<dbReference type="RefSeq" id="WP_201692289.1">
    <property type="nucleotide sequence ID" value="NZ_JAEQND010000013.1"/>
</dbReference>
<organism evidence="1 2">
    <name type="scientific">Ramlibacter alkalitolerans</name>
    <dbReference type="NCBI Taxonomy" id="2039631"/>
    <lineage>
        <taxon>Bacteria</taxon>
        <taxon>Pseudomonadati</taxon>
        <taxon>Pseudomonadota</taxon>
        <taxon>Betaproteobacteria</taxon>
        <taxon>Burkholderiales</taxon>
        <taxon>Comamonadaceae</taxon>
        <taxon>Ramlibacter</taxon>
    </lineage>
</organism>
<protein>
    <submittedName>
        <fullName evidence="1">Uncharacterized protein</fullName>
    </submittedName>
</protein>
<evidence type="ECO:0000313" key="2">
    <source>
        <dbReference type="Proteomes" id="UP000622707"/>
    </source>
</evidence>
<comment type="caution">
    <text evidence="1">The sequence shown here is derived from an EMBL/GenBank/DDBJ whole genome shotgun (WGS) entry which is preliminary data.</text>
</comment>
<sequence length="155" mass="17401">MSPIASLADAREDKRAQFMERAFRLCTPIDFPRQEFDHVTGAAISAEGVELLREMFTMFGVTGLDPDTGDFDTVLNTWYVLSASVFAHARSDSIYQALNAALQDTWHPEYRDYIEALKSGLQPRIDEAAARMGLTLGVPEGTPWLWEFGPVKRQT</sequence>
<dbReference type="EMBL" id="JAEQND010000013">
    <property type="protein sequence ID" value="MBL0427655.1"/>
    <property type="molecule type" value="Genomic_DNA"/>
</dbReference>
<name>A0ABS1JTP7_9BURK</name>
<evidence type="ECO:0000313" key="1">
    <source>
        <dbReference type="EMBL" id="MBL0427655.1"/>
    </source>
</evidence>
<accession>A0ABS1JTP7</accession>
<reference evidence="1 2" key="1">
    <citation type="journal article" date="2017" name="Int. J. Syst. Evol. Microbiol.">
        <title>Ramlibacter alkalitolerans sp. nov., alkali-tolerant bacterium isolated from soil of ginseng.</title>
        <authorList>
            <person name="Lee D.H."/>
            <person name="Cha C.J."/>
        </authorList>
    </citation>
    <scope>NUCLEOTIDE SEQUENCE [LARGE SCALE GENOMIC DNA]</scope>
    <source>
        <strain evidence="1 2">KACC 19305</strain>
    </source>
</reference>
<gene>
    <name evidence="1" type="ORF">JI746_21250</name>
</gene>